<gene>
    <name evidence="1" type="ORF">ANASTE_00550</name>
</gene>
<reference evidence="1" key="1">
    <citation type="submission" date="2008-01" db="EMBL/GenBank/DDBJ databases">
        <authorList>
            <person name="Fulton L."/>
            <person name="Clifton S."/>
            <person name="Fulton B."/>
            <person name="Xu J."/>
            <person name="Minx P."/>
            <person name="Pepin K.H."/>
            <person name="Johnson M."/>
            <person name="Thiruvilangam P."/>
            <person name="Bhonagiri V."/>
            <person name="Nash W.E."/>
            <person name="Mardis E.R."/>
            <person name="Wilson R.K."/>
        </authorList>
    </citation>
    <scope>NUCLEOTIDE SEQUENCE [LARGE SCALE GENOMIC DNA]</scope>
    <source>
        <strain evidence="1">DSM 17244</strain>
    </source>
</reference>
<dbReference type="HOGENOM" id="CLU_3003961_0_0_9"/>
<organism evidence="1 2">
    <name type="scientific">Anaerofustis stercorihominis DSM 17244</name>
    <dbReference type="NCBI Taxonomy" id="445971"/>
    <lineage>
        <taxon>Bacteria</taxon>
        <taxon>Bacillati</taxon>
        <taxon>Bacillota</taxon>
        <taxon>Clostridia</taxon>
        <taxon>Eubacteriales</taxon>
        <taxon>Eubacteriaceae</taxon>
        <taxon>Anaerofustis</taxon>
    </lineage>
</organism>
<evidence type="ECO:0000313" key="2">
    <source>
        <dbReference type="Proteomes" id="UP000005178"/>
    </source>
</evidence>
<name>B1C752_9FIRM</name>
<comment type="caution">
    <text evidence="1">The sequence shown here is derived from an EMBL/GenBank/DDBJ whole genome shotgun (WGS) entry which is preliminary data.</text>
</comment>
<keyword evidence="2" id="KW-1185">Reference proteome</keyword>
<protein>
    <submittedName>
        <fullName evidence="1">Uncharacterized protein</fullName>
    </submittedName>
</protein>
<proteinExistence type="predicted"/>
<dbReference type="AlphaFoldDB" id="B1C752"/>
<sequence length="56" mass="6555">MLPDDLFCTSLIYLSLQLQKSKTIISVNKQKKEYHDLDILSGKFFLSYLNNLFVIN</sequence>
<dbReference type="EMBL" id="ABIL02000005">
    <property type="protein sequence ID" value="EDS72839.1"/>
    <property type="molecule type" value="Genomic_DNA"/>
</dbReference>
<evidence type="ECO:0000313" key="1">
    <source>
        <dbReference type="EMBL" id="EDS72839.1"/>
    </source>
</evidence>
<reference evidence="1" key="2">
    <citation type="submission" date="2013-08" db="EMBL/GenBank/DDBJ databases">
        <title>Draft genome sequence of Anaerofustis stercorihominis (DSM 17244).</title>
        <authorList>
            <person name="Sudarsanam P."/>
            <person name="Ley R."/>
            <person name="Guruge J."/>
            <person name="Turnbaugh P.J."/>
            <person name="Mahowald M."/>
            <person name="Liep D."/>
            <person name="Gordon J."/>
        </authorList>
    </citation>
    <scope>NUCLEOTIDE SEQUENCE</scope>
    <source>
        <strain evidence="1">DSM 17244</strain>
    </source>
</reference>
<dbReference type="Proteomes" id="UP000005178">
    <property type="component" value="Unassembled WGS sequence"/>
</dbReference>
<accession>B1C752</accession>